<organism evidence="1">
    <name type="scientific">Amblyomma americanum</name>
    <name type="common">Lone star tick</name>
    <dbReference type="NCBI Taxonomy" id="6943"/>
    <lineage>
        <taxon>Eukaryota</taxon>
        <taxon>Metazoa</taxon>
        <taxon>Ecdysozoa</taxon>
        <taxon>Arthropoda</taxon>
        <taxon>Chelicerata</taxon>
        <taxon>Arachnida</taxon>
        <taxon>Acari</taxon>
        <taxon>Parasitiformes</taxon>
        <taxon>Ixodida</taxon>
        <taxon>Ixodoidea</taxon>
        <taxon>Ixodidae</taxon>
        <taxon>Amblyomminae</taxon>
        <taxon>Amblyomma</taxon>
    </lineage>
</organism>
<evidence type="ECO:0000313" key="1">
    <source>
        <dbReference type="EMBL" id="JAG91867.1"/>
    </source>
</evidence>
<sequence length="113" mass="11835">MGSLCRCCLLASATSRWVTALSSTARVVSVLGLFLAGPGCCCRGLGSANGLGGCESPAVVLPLLMLGCELPGIGLTAGSAWLGRYEFHCICLLQPFPWMAANHPYLKWSHGHN</sequence>
<dbReference type="EMBL" id="GBZX01000873">
    <property type="protein sequence ID" value="JAG91867.1"/>
    <property type="molecule type" value="mRNA"/>
</dbReference>
<proteinExistence type="evidence at transcript level"/>
<accession>A0A0C9SD75</accession>
<name>A0A0C9SD75_AMBAM</name>
<protein>
    <submittedName>
        <fullName evidence="1">Putative secreted protein</fullName>
    </submittedName>
</protein>
<dbReference type="AlphaFoldDB" id="A0A0C9SD75"/>
<reference evidence="1" key="1">
    <citation type="journal article" date="2015" name="PLoS ONE">
        <title>An Insight into the Sialome of the Lone Star Tick, Amblyomma americanum, with a Glimpse on Its Time Dependent Gene Expression.</title>
        <authorList>
            <person name="Karim S."/>
            <person name="Ribeiro J.M."/>
        </authorList>
    </citation>
    <scope>NUCLEOTIDE SEQUENCE</scope>
    <source>
        <tissue evidence="1">Salivary gland</tissue>
    </source>
</reference>